<dbReference type="EMBL" id="RWGY01000013">
    <property type="protein sequence ID" value="TVU25688.1"/>
    <property type="molecule type" value="Genomic_DNA"/>
</dbReference>
<dbReference type="Gramene" id="TVU25688">
    <property type="protein sequence ID" value="TVU25688"/>
    <property type="gene ID" value="EJB05_28193"/>
</dbReference>
<name>A0A5J9UQR0_9POAL</name>
<accession>A0A5J9UQR0</accession>
<feature type="non-terminal residue" evidence="1">
    <location>
        <position position="1"/>
    </location>
</feature>
<keyword evidence="2" id="KW-1185">Reference proteome</keyword>
<reference evidence="1 2" key="1">
    <citation type="journal article" date="2019" name="Sci. Rep.">
        <title>A high-quality genome of Eragrostis curvula grass provides insights into Poaceae evolution and supports new strategies to enhance forage quality.</title>
        <authorList>
            <person name="Carballo J."/>
            <person name="Santos B.A.C.M."/>
            <person name="Zappacosta D."/>
            <person name="Garbus I."/>
            <person name="Selva J.P."/>
            <person name="Gallo C.A."/>
            <person name="Diaz A."/>
            <person name="Albertini E."/>
            <person name="Caccamo M."/>
            <person name="Echenique V."/>
        </authorList>
    </citation>
    <scope>NUCLEOTIDE SEQUENCE [LARGE SCALE GENOMIC DNA]</scope>
    <source>
        <strain evidence="2">cv. Victoria</strain>
        <tissue evidence="1">Leaf</tissue>
    </source>
</reference>
<dbReference type="Proteomes" id="UP000324897">
    <property type="component" value="Chromosome 2"/>
</dbReference>
<evidence type="ECO:0000313" key="1">
    <source>
        <dbReference type="EMBL" id="TVU25688.1"/>
    </source>
</evidence>
<evidence type="ECO:0000313" key="2">
    <source>
        <dbReference type="Proteomes" id="UP000324897"/>
    </source>
</evidence>
<dbReference type="AlphaFoldDB" id="A0A5J9UQR0"/>
<sequence length="93" mass="9967">TEAGLEDVEIVAEETGADLNVLECANHQPQGKPRHGRRVTELHIIVDSSLLGTEAGLEDVEIVAEETGADLNVLENVLAQENEAHLRAECASL</sequence>
<organism evidence="1 2">
    <name type="scientific">Eragrostis curvula</name>
    <name type="common">weeping love grass</name>
    <dbReference type="NCBI Taxonomy" id="38414"/>
    <lineage>
        <taxon>Eukaryota</taxon>
        <taxon>Viridiplantae</taxon>
        <taxon>Streptophyta</taxon>
        <taxon>Embryophyta</taxon>
        <taxon>Tracheophyta</taxon>
        <taxon>Spermatophyta</taxon>
        <taxon>Magnoliopsida</taxon>
        <taxon>Liliopsida</taxon>
        <taxon>Poales</taxon>
        <taxon>Poaceae</taxon>
        <taxon>PACMAD clade</taxon>
        <taxon>Chloridoideae</taxon>
        <taxon>Eragrostideae</taxon>
        <taxon>Eragrostidinae</taxon>
        <taxon>Eragrostis</taxon>
    </lineage>
</organism>
<comment type="caution">
    <text evidence="1">The sequence shown here is derived from an EMBL/GenBank/DDBJ whole genome shotgun (WGS) entry which is preliminary data.</text>
</comment>
<protein>
    <submittedName>
        <fullName evidence="1">Uncharacterized protein</fullName>
    </submittedName>
</protein>
<proteinExistence type="predicted"/>
<gene>
    <name evidence="1" type="ORF">EJB05_28193</name>
</gene>